<protein>
    <submittedName>
        <fullName evidence="1">Uncharacterized protein</fullName>
    </submittedName>
</protein>
<dbReference type="PANTHER" id="PTHR14566:SF0">
    <property type="entry name" value="CELL CYCLE REGULATOR OF NON-HOMOLOGOUS END JOINING"/>
    <property type="match status" value="1"/>
</dbReference>
<keyword evidence="2" id="KW-1185">Reference proteome</keyword>
<dbReference type="InterPro" id="IPR028278">
    <property type="entry name" value="MRI"/>
</dbReference>
<comment type="caution">
    <text evidence="1">The sequence shown here is derived from an EMBL/GenBank/DDBJ whole genome shotgun (WGS) entry which is preliminary data.</text>
</comment>
<dbReference type="GO" id="GO:2001033">
    <property type="term" value="P:negative regulation of double-strand break repair via nonhomologous end joining"/>
    <property type="evidence" value="ECO:0007669"/>
    <property type="project" value="InterPro"/>
</dbReference>
<name>A0A8T0BJX7_SILME</name>
<dbReference type="PANTHER" id="PTHR14566">
    <property type="entry name" value="CELL CYCLE REGULATOR OF NON-HOMOLOGOUS END JOINING"/>
    <property type="match status" value="1"/>
</dbReference>
<dbReference type="AlphaFoldDB" id="A0A8T0BJX7"/>
<proteinExistence type="predicted"/>
<accession>A0A8T0BJX7</accession>
<organism evidence="1 2">
    <name type="scientific">Silurus meridionalis</name>
    <name type="common">Southern catfish</name>
    <name type="synonym">Silurus soldatovi meridionalis</name>
    <dbReference type="NCBI Taxonomy" id="175797"/>
    <lineage>
        <taxon>Eukaryota</taxon>
        <taxon>Metazoa</taxon>
        <taxon>Chordata</taxon>
        <taxon>Craniata</taxon>
        <taxon>Vertebrata</taxon>
        <taxon>Euteleostomi</taxon>
        <taxon>Actinopterygii</taxon>
        <taxon>Neopterygii</taxon>
        <taxon>Teleostei</taxon>
        <taxon>Ostariophysi</taxon>
        <taxon>Siluriformes</taxon>
        <taxon>Siluridae</taxon>
        <taxon>Silurus</taxon>
    </lineage>
</organism>
<dbReference type="OrthoDB" id="8936475at2759"/>
<reference evidence="1" key="1">
    <citation type="submission" date="2020-08" db="EMBL/GenBank/DDBJ databases">
        <title>Chromosome-level assembly of Southern catfish (Silurus meridionalis) provides insights into visual adaptation to the nocturnal and benthic lifestyles.</title>
        <authorList>
            <person name="Zhang Y."/>
            <person name="Wang D."/>
            <person name="Peng Z."/>
        </authorList>
    </citation>
    <scope>NUCLEOTIDE SEQUENCE</scope>
    <source>
        <strain evidence="1">SWU-2019-XX</strain>
        <tissue evidence="1">Muscle</tissue>
    </source>
</reference>
<gene>
    <name evidence="1" type="ORF">HF521_018780</name>
</gene>
<evidence type="ECO:0000313" key="1">
    <source>
        <dbReference type="EMBL" id="KAF7707562.1"/>
    </source>
</evidence>
<dbReference type="Proteomes" id="UP000606274">
    <property type="component" value="Unassembled WGS sequence"/>
</dbReference>
<dbReference type="EMBL" id="JABFDY010000005">
    <property type="protein sequence ID" value="KAF7707562.1"/>
    <property type="molecule type" value="Genomic_DNA"/>
</dbReference>
<evidence type="ECO:0000313" key="2">
    <source>
        <dbReference type="Proteomes" id="UP000606274"/>
    </source>
</evidence>
<sequence>MSGKRNLPAWMLTSDTIGREKQILREGVKRKLEINTNKCGRKKCTKRMMYWMNEQELVEAALSVLKRDHTQMAAAERRIPLNPELTVIPETDPEETTDSEISEADVDIAEQETLQYSKCLEERRCSSGEQCAASSVVLENESAEEKSWSDSDHEALQVLQEIFFS</sequence>